<evidence type="ECO:0008006" key="4">
    <source>
        <dbReference type="Google" id="ProtNLM"/>
    </source>
</evidence>
<organism evidence="2 3">
    <name type="scientific">Carya illinoinensis</name>
    <name type="common">Pecan</name>
    <dbReference type="NCBI Taxonomy" id="32201"/>
    <lineage>
        <taxon>Eukaryota</taxon>
        <taxon>Viridiplantae</taxon>
        <taxon>Streptophyta</taxon>
        <taxon>Embryophyta</taxon>
        <taxon>Tracheophyta</taxon>
        <taxon>Spermatophyta</taxon>
        <taxon>Magnoliopsida</taxon>
        <taxon>eudicotyledons</taxon>
        <taxon>Gunneridae</taxon>
        <taxon>Pentapetalae</taxon>
        <taxon>rosids</taxon>
        <taxon>fabids</taxon>
        <taxon>Fagales</taxon>
        <taxon>Juglandaceae</taxon>
        <taxon>Carya</taxon>
    </lineage>
</organism>
<comment type="similarity">
    <text evidence="1">Belongs to the plant acyltransferase family.</text>
</comment>
<protein>
    <recommendedName>
        <fullName evidence="4">Spermidine hydroxycinnamoyl transferase-like</fullName>
    </recommendedName>
</protein>
<dbReference type="AlphaFoldDB" id="A0A922DZW7"/>
<dbReference type="PANTHER" id="PTHR31642">
    <property type="entry name" value="TRICHOTHECENE 3-O-ACETYLTRANSFERASE"/>
    <property type="match status" value="1"/>
</dbReference>
<dbReference type="PANTHER" id="PTHR31642:SF289">
    <property type="entry name" value="SPERMIDINE HYDROXYCINNAMOYL TRANSFERASE"/>
    <property type="match status" value="1"/>
</dbReference>
<dbReference type="InterPro" id="IPR050317">
    <property type="entry name" value="Plant_Fungal_Acyltransferase"/>
</dbReference>
<evidence type="ECO:0000313" key="3">
    <source>
        <dbReference type="Proteomes" id="UP000811246"/>
    </source>
</evidence>
<evidence type="ECO:0000313" key="2">
    <source>
        <dbReference type="EMBL" id="KAG6692853.1"/>
    </source>
</evidence>
<evidence type="ECO:0000256" key="1">
    <source>
        <dbReference type="ARBA" id="ARBA00009861"/>
    </source>
</evidence>
<gene>
    <name evidence="2" type="ORF">I3842_10G135100</name>
</gene>
<comment type="caution">
    <text evidence="2">The sequence shown here is derived from an EMBL/GenBank/DDBJ whole genome shotgun (WGS) entry which is preliminary data.</text>
</comment>
<proteinExistence type="inferred from homology"/>
<dbReference type="EMBL" id="CM031834">
    <property type="protein sequence ID" value="KAG6692853.1"/>
    <property type="molecule type" value="Genomic_DNA"/>
</dbReference>
<sequence length="450" mass="50387">MVTVKSTSTIVPSKPTPGGILQLSETDQRMQWTHAPLICIYKTTSDNNEKITTLETLKDSLSRALVPYYPLAGRLRWIHGGRLELHCNAKGAQLLEAYSEAKLDELGDFAPTEAIEDLVPKVDYSSPIEDWPLMLVQVTRFSCGGLCVGTAMSHTMVDGWSAANFFNAWAKLARGDELEENEMPFHDRTILRSSEPLLPPRFEHIEFTKPPLLLGHTDANVEQLKETCATILKVTKEQVEGLRNKANEIPHQDMEMVVTRPYSRYEATASHLWRCICKARASDNSQPTRVSLGVDIRSRLKPSLPVGYFGNTVLQTVTSPCVHGDLLSKPLSYAAGKLREAIERMTDEYIRSALDVSALRNNFHIRAYTKTPKFLGNPNVSIGSWINLPFYGMDYGWGKPIYVGPGLLNDDGKSFIMSSPAADGSLLIALRLQTEYMDSLKKLFYEDMPW</sequence>
<dbReference type="GO" id="GO:0016747">
    <property type="term" value="F:acyltransferase activity, transferring groups other than amino-acyl groups"/>
    <property type="evidence" value="ECO:0007669"/>
    <property type="project" value="TreeGrafter"/>
</dbReference>
<accession>A0A922DZW7</accession>
<reference evidence="2" key="1">
    <citation type="submission" date="2021-01" db="EMBL/GenBank/DDBJ databases">
        <authorList>
            <person name="Lovell J.T."/>
            <person name="Bentley N."/>
            <person name="Bhattarai G."/>
            <person name="Jenkins J.W."/>
            <person name="Sreedasyam A."/>
            <person name="Alarcon Y."/>
            <person name="Bock C."/>
            <person name="Boston L."/>
            <person name="Carlson J."/>
            <person name="Cervantes K."/>
            <person name="Clermont K."/>
            <person name="Krom N."/>
            <person name="Kubenka K."/>
            <person name="Mamidi S."/>
            <person name="Mattison C."/>
            <person name="Monteros M."/>
            <person name="Pisani C."/>
            <person name="Plott C."/>
            <person name="Rajasekar S."/>
            <person name="Rhein H.S."/>
            <person name="Rohla C."/>
            <person name="Song M."/>
            <person name="Hilaire R.S."/>
            <person name="Shu S."/>
            <person name="Wells L."/>
            <person name="Wang X."/>
            <person name="Webber J."/>
            <person name="Heerema R.J."/>
            <person name="Klein P."/>
            <person name="Conner P."/>
            <person name="Grauke L."/>
            <person name="Grimwood J."/>
            <person name="Schmutz J."/>
            <person name="Randall J.J."/>
        </authorList>
    </citation>
    <scope>NUCLEOTIDE SEQUENCE</scope>
    <source>
        <tissue evidence="2">Leaf</tissue>
    </source>
</reference>
<name>A0A922DZW7_CARIL</name>
<dbReference type="Pfam" id="PF02458">
    <property type="entry name" value="Transferase"/>
    <property type="match status" value="1"/>
</dbReference>
<dbReference type="Proteomes" id="UP000811246">
    <property type="component" value="Chromosome 10"/>
</dbReference>